<evidence type="ECO:0000256" key="1">
    <source>
        <dbReference type="SAM" id="SignalP"/>
    </source>
</evidence>
<sequence>MYKLKQKTLVVSALLVALSGGVSAKVSQEQAARLGNELTPVGAEKAGNKAGTIPAWDGGLTKPPANYKPGEHHPSPFPDDKVLTTITAKNVDSYKDQLSPGLVAMFKQYPDTFKMNVYQTRRTYAAPKYIYEATKVNATRAELRDGGNGIKGAAVGVPFPIPQNGVEVIWNHITRFRGVTVGRDTGQAAVLPNGNYSMVKFRDELDQNYTRPGQTPEQLEQDNLLFYFKQWVTSPSRLAGTALLVHETMDQIAKPRQAWTYNTGQQRVRRAPNVAYDAPGTASDNLRTTDDFDMFNGAPDRYNWKLIGKKEMYIPYNSYQLHSDELKYDQILKPHHINPEFVRWELHRVWVVEATLKDGMRHSYAKRVFFVDEDSWQVGVTDIYDSRNELWRVGHAYAINYYEIPVLWSTLEVFHDLQSRRYLAIGLDNEDEVYDFDLKRTAQDFTPDALRRQGRR</sequence>
<protein>
    <submittedName>
        <fullName evidence="2">Uncharacterized protein DUF1329</fullName>
    </submittedName>
</protein>
<dbReference type="CDD" id="cd16329">
    <property type="entry name" value="LolA_like"/>
    <property type="match status" value="1"/>
</dbReference>
<accession>A0A4R6UAR2</accession>
<dbReference type="InterPro" id="IPR010752">
    <property type="entry name" value="DUF1329"/>
</dbReference>
<organism evidence="2 3">
    <name type="scientific">Permianibacter aggregans</name>
    <dbReference type="NCBI Taxonomy" id="1510150"/>
    <lineage>
        <taxon>Bacteria</taxon>
        <taxon>Pseudomonadati</taxon>
        <taxon>Pseudomonadota</taxon>
        <taxon>Gammaproteobacteria</taxon>
        <taxon>Pseudomonadales</taxon>
        <taxon>Pseudomonadaceae</taxon>
        <taxon>Permianibacter</taxon>
    </lineage>
</organism>
<feature type="chain" id="PRO_5020596405" evidence="1">
    <location>
        <begin position="25"/>
        <end position="456"/>
    </location>
</feature>
<evidence type="ECO:0000313" key="3">
    <source>
        <dbReference type="Proteomes" id="UP000295375"/>
    </source>
</evidence>
<dbReference type="RefSeq" id="WP_198325142.1">
    <property type="nucleotide sequence ID" value="NZ_CP037953.1"/>
</dbReference>
<reference evidence="2 3" key="1">
    <citation type="submission" date="2019-03" db="EMBL/GenBank/DDBJ databases">
        <title>Genomic Encyclopedia of Type Strains, Phase IV (KMG-IV): sequencing the most valuable type-strain genomes for metagenomic binning, comparative biology and taxonomic classification.</title>
        <authorList>
            <person name="Goeker M."/>
        </authorList>
    </citation>
    <scope>NUCLEOTIDE SEQUENCE [LARGE SCALE GENOMIC DNA]</scope>
    <source>
        <strain evidence="2 3">DSM 103792</strain>
    </source>
</reference>
<dbReference type="EMBL" id="SNYM01000028">
    <property type="protein sequence ID" value="TDQ43611.1"/>
    <property type="molecule type" value="Genomic_DNA"/>
</dbReference>
<dbReference type="Proteomes" id="UP000295375">
    <property type="component" value="Unassembled WGS sequence"/>
</dbReference>
<dbReference type="AlphaFoldDB" id="A0A4R6UAR2"/>
<proteinExistence type="predicted"/>
<dbReference type="Pfam" id="PF07044">
    <property type="entry name" value="DUF1329"/>
    <property type="match status" value="1"/>
</dbReference>
<feature type="signal peptide" evidence="1">
    <location>
        <begin position="1"/>
        <end position="24"/>
    </location>
</feature>
<comment type="caution">
    <text evidence="2">The sequence shown here is derived from an EMBL/GenBank/DDBJ whole genome shotgun (WGS) entry which is preliminary data.</text>
</comment>
<keyword evidence="3" id="KW-1185">Reference proteome</keyword>
<dbReference type="Gene3D" id="2.50.20.10">
    <property type="entry name" value="Lipoprotein localisation LolA/LolB/LppX"/>
    <property type="match status" value="1"/>
</dbReference>
<gene>
    <name evidence="2" type="ORF">EV696_12810</name>
</gene>
<name>A0A4R6UAR2_9GAMM</name>
<keyword evidence="1" id="KW-0732">Signal</keyword>
<evidence type="ECO:0000313" key="2">
    <source>
        <dbReference type="EMBL" id="TDQ43611.1"/>
    </source>
</evidence>